<dbReference type="GO" id="GO:0030246">
    <property type="term" value="F:carbohydrate binding"/>
    <property type="evidence" value="ECO:0007669"/>
    <property type="project" value="InterPro"/>
</dbReference>
<dbReference type="AlphaFoldDB" id="A0A376H6H2"/>
<name>A0A376H6H2_ENTGA</name>
<dbReference type="Pfam" id="PF01074">
    <property type="entry name" value="Glyco_hydro_38N"/>
    <property type="match status" value="1"/>
</dbReference>
<dbReference type="CDD" id="cd10791">
    <property type="entry name" value="GH38N_AMII_like_1"/>
    <property type="match status" value="1"/>
</dbReference>
<evidence type="ECO:0000313" key="2">
    <source>
        <dbReference type="EMBL" id="STD84774.1"/>
    </source>
</evidence>
<protein>
    <submittedName>
        <fullName evidence="2">Alpha-mannosidase</fullName>
    </submittedName>
</protein>
<dbReference type="SUPFAM" id="SSF74650">
    <property type="entry name" value="Galactose mutarotase-like"/>
    <property type="match status" value="1"/>
</dbReference>
<dbReference type="RefSeq" id="WP_060813824.1">
    <property type="nucleotide sequence ID" value="NZ_JBHULA010000035.1"/>
</dbReference>
<dbReference type="GO" id="GO:0006013">
    <property type="term" value="P:mannose metabolic process"/>
    <property type="evidence" value="ECO:0007669"/>
    <property type="project" value="InterPro"/>
</dbReference>
<dbReference type="EMBL" id="UFYW01000001">
    <property type="protein sequence ID" value="STD84774.1"/>
    <property type="molecule type" value="Genomic_DNA"/>
</dbReference>
<proteinExistence type="predicted"/>
<feature type="domain" description="Glycoside hydrolase family 38 N-terminal" evidence="1">
    <location>
        <begin position="6"/>
        <end position="297"/>
    </location>
</feature>
<reference evidence="2 3" key="1">
    <citation type="submission" date="2018-06" db="EMBL/GenBank/DDBJ databases">
        <authorList>
            <consortium name="Pathogen Informatics"/>
            <person name="Doyle S."/>
        </authorList>
    </citation>
    <scope>NUCLEOTIDE SEQUENCE [LARGE SCALE GENOMIC DNA]</scope>
    <source>
        <strain evidence="2 3">NCTC12360</strain>
    </source>
</reference>
<dbReference type="Gene3D" id="3.20.110.10">
    <property type="entry name" value="Glycoside hydrolase 38, N terminal domain"/>
    <property type="match status" value="1"/>
</dbReference>
<dbReference type="InterPro" id="IPR011330">
    <property type="entry name" value="Glyco_hydro/deAcase_b/a-brl"/>
</dbReference>
<dbReference type="GO" id="GO:0004559">
    <property type="term" value="F:alpha-mannosidase activity"/>
    <property type="evidence" value="ECO:0007669"/>
    <property type="project" value="InterPro"/>
</dbReference>
<dbReference type="InterPro" id="IPR027291">
    <property type="entry name" value="Glyco_hydro_38_N_sf"/>
</dbReference>
<gene>
    <name evidence="2" type="ORF">NCTC12360_03321</name>
</gene>
<dbReference type="InterPro" id="IPR000602">
    <property type="entry name" value="Glyco_hydro_38_N"/>
</dbReference>
<evidence type="ECO:0000259" key="1">
    <source>
        <dbReference type="Pfam" id="PF01074"/>
    </source>
</evidence>
<organism evidence="2 3">
    <name type="scientific">Enterococcus gallinarum</name>
    <dbReference type="NCBI Taxonomy" id="1353"/>
    <lineage>
        <taxon>Bacteria</taxon>
        <taxon>Bacillati</taxon>
        <taxon>Bacillota</taxon>
        <taxon>Bacilli</taxon>
        <taxon>Lactobacillales</taxon>
        <taxon>Enterococcaceae</taxon>
        <taxon>Enterococcus</taxon>
    </lineage>
</organism>
<dbReference type="InterPro" id="IPR011013">
    <property type="entry name" value="Gal_mutarotase_sf_dom"/>
</dbReference>
<sequence length="803" mass="91664">MATKFKMYLISHSHTDIGYTDRQEKIERYHVDFIKQAINIFQSIESGIHKEWEGFKWTCENYWQVENFINHATEAEIAEFNRLVLAGKIDVSLNYLNMTELADDTVYRSKLAAGKRWAQELGFTGKSAMTADVNGYSWGYASALVDNGIDHLFSCVHGHHGLAPLRRQQRPFKWRTPDGKELLVWNGGHYMLGNEFLLIPNTRFTYHLKDEFENDTTTDQFQITERRIFRYVASLKEYGYAYDYVPVMISGVVSDNAPANGALMDTIHQWNTRHGEEIELEMITLTDFFALVEKETVPVYSGDWNDWWADGVGSTPAATKIYKEAQRKYHLAKKLDPDSTRGIASEVKTAEDNLIMYAEHTWGYSSSISEPWNTLVNDLEYRKTSYATLANVAASKNLDEILASYGQVSIYPNREKKYKLLNPHEQSVTDMATVLIEEWEHVDGTYITEKNMSLITATDCATGEIIPSQTVRTARAIEVKVWVTLNPKEEKTIKLSIGKLPEKLYDLSLSQGSEGVVDIVPSSSKEIATANRIENDFIQLSIDSTQGIDELVFKKAKSAILHPKRTQAPFSGVYEYTPIRTNPVEERRVMGRNRKGKFAKRYTAELTDVQILSDGDLFTSVLLDYQLEGTNIYAVYLKIYKVASRIDATIRVHKTSEWAPENLYVALPFSLSNSELFVDKMGCLIRPGIDQLPETNMNFYLTQNGMLYQSEEERLLINCNDAPLVTFGDLAADEITLANDQTAWKNQEIAYSWIMNNYWETNFKADLGGFYEFNYSIQYSEDMQQDSQTQFTNLAQGIIGLSI</sequence>
<dbReference type="OrthoDB" id="237949at2"/>
<accession>A0A376H6H2</accession>
<keyword evidence="3" id="KW-1185">Reference proteome</keyword>
<dbReference type="Proteomes" id="UP000254807">
    <property type="component" value="Unassembled WGS sequence"/>
</dbReference>
<dbReference type="SUPFAM" id="SSF88713">
    <property type="entry name" value="Glycoside hydrolase/deacetylase"/>
    <property type="match status" value="1"/>
</dbReference>
<evidence type="ECO:0000313" key="3">
    <source>
        <dbReference type="Proteomes" id="UP000254807"/>
    </source>
</evidence>